<name>A0A0F8YLM5_9ZZZZ</name>
<organism evidence="1">
    <name type="scientific">marine sediment metagenome</name>
    <dbReference type="NCBI Taxonomy" id="412755"/>
    <lineage>
        <taxon>unclassified sequences</taxon>
        <taxon>metagenomes</taxon>
        <taxon>ecological metagenomes</taxon>
    </lineage>
</organism>
<evidence type="ECO:0000313" key="1">
    <source>
        <dbReference type="EMBL" id="KKK74630.1"/>
    </source>
</evidence>
<dbReference type="EMBL" id="LAZR01056226">
    <property type="protein sequence ID" value="KKK74630.1"/>
    <property type="molecule type" value="Genomic_DNA"/>
</dbReference>
<dbReference type="AlphaFoldDB" id="A0A0F8YLM5"/>
<reference evidence="1" key="1">
    <citation type="journal article" date="2015" name="Nature">
        <title>Complex archaea that bridge the gap between prokaryotes and eukaryotes.</title>
        <authorList>
            <person name="Spang A."/>
            <person name="Saw J.H."/>
            <person name="Jorgensen S.L."/>
            <person name="Zaremba-Niedzwiedzka K."/>
            <person name="Martijn J."/>
            <person name="Lind A.E."/>
            <person name="van Eijk R."/>
            <person name="Schleper C."/>
            <person name="Guy L."/>
            <person name="Ettema T.J."/>
        </authorList>
    </citation>
    <scope>NUCLEOTIDE SEQUENCE</scope>
</reference>
<feature type="non-terminal residue" evidence="1">
    <location>
        <position position="1"/>
    </location>
</feature>
<accession>A0A0F8YLM5</accession>
<sequence length="251" mass="29714">YLAYCTYFKKKDLIFLFKHNFDIERIILAGSRFFKIDKLILKPSYIDNAYIAPHVKISSLKWIATIIILGPSTEGINKEKHAQMIIEGINDFGNHFFIKAHFGTDEKTKGYKVFMTPQNTEIIIHKEDIFKLISRIKYRREVITVAKDRMQKMIDKIREESLEFSKPFNSLGNGSGWFLAGKEAHNCISWILNKYKEFLYQEICNYDELNDSFWTKARRVLKPYHDPMDYVAKKDIVILEEKEREDLYSEI</sequence>
<comment type="caution">
    <text evidence="1">The sequence shown here is derived from an EMBL/GenBank/DDBJ whole genome shotgun (WGS) entry which is preliminary data.</text>
</comment>
<proteinExistence type="predicted"/>
<gene>
    <name evidence="1" type="ORF">LCGC14_2881840</name>
</gene>
<protein>
    <submittedName>
        <fullName evidence="1">Uncharacterized protein</fullName>
    </submittedName>
</protein>